<feature type="compositionally biased region" description="Low complexity" evidence="1">
    <location>
        <begin position="84"/>
        <end position="95"/>
    </location>
</feature>
<reference evidence="2" key="1">
    <citation type="journal article" date="2005" name="BMC Biol.">
        <title>The sequence of rice chromosomes 11 and 12, rich in disease resistance genes and recent gene duplications.</title>
        <authorList>
            <consortium name="The rice chromosomes 11 and 12 sequencing consortia"/>
        </authorList>
    </citation>
    <scope>NUCLEOTIDE SEQUENCE [LARGE SCALE GENOMIC DNA]</scope>
</reference>
<feature type="region of interest" description="Disordered" evidence="1">
    <location>
        <begin position="1"/>
        <end position="99"/>
    </location>
</feature>
<dbReference type="EMBL" id="DP000011">
    <property type="protein sequence ID" value="ABA97753.1"/>
    <property type="molecule type" value="Genomic_DNA"/>
</dbReference>
<protein>
    <submittedName>
        <fullName evidence="2">Uncharacterized protein</fullName>
    </submittedName>
</protein>
<organism evidence="2">
    <name type="scientific">Oryza sativa subsp. japonica</name>
    <name type="common">Rice</name>
    <dbReference type="NCBI Taxonomy" id="39947"/>
    <lineage>
        <taxon>Eukaryota</taxon>
        <taxon>Viridiplantae</taxon>
        <taxon>Streptophyta</taxon>
        <taxon>Embryophyta</taxon>
        <taxon>Tracheophyta</taxon>
        <taxon>Spermatophyta</taxon>
        <taxon>Magnoliopsida</taxon>
        <taxon>Liliopsida</taxon>
        <taxon>Poales</taxon>
        <taxon>Poaceae</taxon>
        <taxon>BOP clade</taxon>
        <taxon>Oryzoideae</taxon>
        <taxon>Oryzeae</taxon>
        <taxon>Oryzinae</taxon>
        <taxon>Oryza</taxon>
        <taxon>Oryza sativa</taxon>
    </lineage>
</organism>
<evidence type="ECO:0000256" key="1">
    <source>
        <dbReference type="SAM" id="MobiDB-lite"/>
    </source>
</evidence>
<reference evidence="2" key="3">
    <citation type="submission" date="2006-01" db="EMBL/GenBank/DDBJ databases">
        <authorList>
            <person name="Buell R."/>
        </authorList>
    </citation>
    <scope>NUCLEOTIDE SEQUENCE</scope>
</reference>
<evidence type="ECO:0000313" key="2">
    <source>
        <dbReference type="EMBL" id="ABA97753.1"/>
    </source>
</evidence>
<proteinExistence type="predicted"/>
<accession>Q2QRZ8</accession>
<name>Q2QRZ8_ORYSJ</name>
<dbReference type="AlphaFoldDB" id="Q2QRZ8"/>
<gene>
    <name evidence="2" type="ordered locus">LOC_Os12g25840</name>
</gene>
<feature type="compositionally biased region" description="Basic and acidic residues" evidence="1">
    <location>
        <begin position="155"/>
        <end position="164"/>
    </location>
</feature>
<feature type="region of interest" description="Disordered" evidence="1">
    <location>
        <begin position="143"/>
        <end position="164"/>
    </location>
</feature>
<reference evidence="2" key="2">
    <citation type="submission" date="2005-04" db="EMBL/GenBank/DDBJ databases">
        <authorList>
            <person name="Buell C.R."/>
            <person name="Wing R.A."/>
            <person name="McCombie W.A."/>
            <person name="Ouyang S."/>
        </authorList>
    </citation>
    <scope>NUCLEOTIDE SEQUENCE</scope>
</reference>
<feature type="compositionally biased region" description="Basic and acidic residues" evidence="1">
    <location>
        <begin position="12"/>
        <end position="22"/>
    </location>
</feature>
<sequence length="225" mass="24758">MGIRDGFSNNKLLDDFGCDRDTPTPGSRPVDRSDLSSSKNSSSGDRDTPTPGPRPVDRSDLSPPKNSSSGDRDRPTPGPRPVDSSNLSPPKNSSSVGYRNLSTSNATINIIVIATIKTDWIVVFTRTTLSRTNDIRTTTDKVNDITTSHDDEETRDPQTSRGPEDKEAVLAGHENVVHLLRWIPFKWSRYDYDWSSTSNVAIIEDHRTTTSNGQDMTTIGLQPAT</sequence>